<organism evidence="3 4">
    <name type="scientific">Periophthalmus magnuspinnatus</name>
    <dbReference type="NCBI Taxonomy" id="409849"/>
    <lineage>
        <taxon>Eukaryota</taxon>
        <taxon>Metazoa</taxon>
        <taxon>Chordata</taxon>
        <taxon>Craniata</taxon>
        <taxon>Vertebrata</taxon>
        <taxon>Euteleostomi</taxon>
        <taxon>Actinopterygii</taxon>
        <taxon>Neopterygii</taxon>
        <taxon>Teleostei</taxon>
        <taxon>Neoteleostei</taxon>
        <taxon>Acanthomorphata</taxon>
        <taxon>Gobiaria</taxon>
        <taxon>Gobiiformes</taxon>
        <taxon>Gobioidei</taxon>
        <taxon>Gobiidae</taxon>
        <taxon>Oxudercinae</taxon>
        <taxon>Periophthalmus</taxon>
    </lineage>
</organism>
<feature type="signal peptide" evidence="1">
    <location>
        <begin position="1"/>
        <end position="22"/>
    </location>
</feature>
<keyword evidence="4" id="KW-1185">Reference proteome</keyword>
<dbReference type="Gene3D" id="3.10.100.10">
    <property type="entry name" value="Mannose-Binding Protein A, subunit A"/>
    <property type="match status" value="1"/>
</dbReference>
<evidence type="ECO:0000259" key="2">
    <source>
        <dbReference type="PROSITE" id="PS50041"/>
    </source>
</evidence>
<dbReference type="InterPro" id="IPR016186">
    <property type="entry name" value="C-type_lectin-like/link_sf"/>
</dbReference>
<dbReference type="InterPro" id="IPR001304">
    <property type="entry name" value="C-type_lectin-like"/>
</dbReference>
<evidence type="ECO:0000256" key="1">
    <source>
        <dbReference type="SAM" id="SignalP"/>
    </source>
</evidence>
<reference evidence="3" key="1">
    <citation type="submission" date="2025-08" db="UniProtKB">
        <authorList>
            <consortium name="Ensembl"/>
        </authorList>
    </citation>
    <scope>IDENTIFICATION</scope>
</reference>
<dbReference type="PANTHER" id="PTHR45784">
    <property type="entry name" value="C-TYPE LECTIN DOMAIN FAMILY 20 MEMBER A-RELATED"/>
    <property type="match status" value="1"/>
</dbReference>
<evidence type="ECO:0000313" key="4">
    <source>
        <dbReference type="Proteomes" id="UP000261520"/>
    </source>
</evidence>
<dbReference type="InterPro" id="IPR016187">
    <property type="entry name" value="CTDL_fold"/>
</dbReference>
<dbReference type="SUPFAM" id="SSF56436">
    <property type="entry name" value="C-type lectin-like"/>
    <property type="match status" value="1"/>
</dbReference>
<dbReference type="PANTHER" id="PTHR45784:SF3">
    <property type="entry name" value="C-TYPE LECTIN DOMAIN FAMILY 4 MEMBER K-LIKE-RELATED"/>
    <property type="match status" value="1"/>
</dbReference>
<dbReference type="PROSITE" id="PS50041">
    <property type="entry name" value="C_TYPE_LECTIN_2"/>
    <property type="match status" value="1"/>
</dbReference>
<feature type="domain" description="C-type lectin" evidence="2">
    <location>
        <begin position="29"/>
        <end position="139"/>
    </location>
</feature>
<dbReference type="AlphaFoldDB" id="A0A3B3ZZW3"/>
<dbReference type="SMART" id="SM00034">
    <property type="entry name" value="CLECT"/>
    <property type="match status" value="1"/>
</dbReference>
<dbReference type="Pfam" id="PF00059">
    <property type="entry name" value="Lectin_C"/>
    <property type="match status" value="1"/>
</dbReference>
<name>A0A3B3ZZW3_9GOBI</name>
<evidence type="ECO:0000313" key="3">
    <source>
        <dbReference type="Ensembl" id="ENSPMGP00000009791.1"/>
    </source>
</evidence>
<dbReference type="Proteomes" id="UP000261520">
    <property type="component" value="Unplaced"/>
</dbReference>
<feature type="chain" id="PRO_5017381003" description="C-type lectin domain-containing protein" evidence="1">
    <location>
        <begin position="23"/>
        <end position="143"/>
    </location>
</feature>
<sequence>CFMQVLLVCVLTTLTIIRIDLCYFIIPHINGLEYHFINQELNWHEAQQFCRENYLDLATVTSLEEAGALNRESYTGLAWIGLYNFNTWGWSATGTTLDWWYSNWKTNSPSGYYNCISADAADGKWYDHPCSHETSWLFKTATR</sequence>
<dbReference type="STRING" id="409849.ENSPMGP00000009791"/>
<keyword evidence="1" id="KW-0732">Signal</keyword>
<reference evidence="3" key="2">
    <citation type="submission" date="2025-09" db="UniProtKB">
        <authorList>
            <consortium name="Ensembl"/>
        </authorList>
    </citation>
    <scope>IDENTIFICATION</scope>
</reference>
<dbReference type="Ensembl" id="ENSPMGT00000010439.1">
    <property type="protein sequence ID" value="ENSPMGP00000009791.1"/>
    <property type="gene ID" value="ENSPMGG00000008108.1"/>
</dbReference>
<protein>
    <recommendedName>
        <fullName evidence="2">C-type lectin domain-containing protein</fullName>
    </recommendedName>
</protein>
<proteinExistence type="predicted"/>
<accession>A0A3B3ZZW3</accession>